<dbReference type="InParanoid" id="A0A1J7J8E9"/>
<dbReference type="SUPFAM" id="SSF51695">
    <property type="entry name" value="PLC-like phosphodiesterases"/>
    <property type="match status" value="1"/>
</dbReference>
<keyword evidence="2" id="KW-0378">Hydrolase</keyword>
<dbReference type="InterPro" id="IPR051578">
    <property type="entry name" value="GDPD"/>
</dbReference>
<dbReference type="InterPro" id="IPR017946">
    <property type="entry name" value="PLC-like_Pdiesterase_TIM-brl"/>
</dbReference>
<dbReference type="GO" id="GO:0046475">
    <property type="term" value="P:glycerophospholipid catabolic process"/>
    <property type="evidence" value="ECO:0007669"/>
    <property type="project" value="TreeGrafter"/>
</dbReference>
<dbReference type="Pfam" id="PF25329">
    <property type="entry name" value="C2_GDE1"/>
    <property type="match status" value="1"/>
</dbReference>
<evidence type="ECO:0000259" key="4">
    <source>
        <dbReference type="PROSITE" id="PS51382"/>
    </source>
</evidence>
<proteinExistence type="predicted"/>
<evidence type="ECO:0000259" key="5">
    <source>
        <dbReference type="PROSITE" id="PS51704"/>
    </source>
</evidence>
<dbReference type="Gene3D" id="3.20.20.190">
    <property type="entry name" value="Phosphatidylinositol (PI) phosphodiesterase"/>
    <property type="match status" value="1"/>
</dbReference>
<evidence type="ECO:0000313" key="7">
    <source>
        <dbReference type="Proteomes" id="UP000182658"/>
    </source>
</evidence>
<name>A0A1J7J8E9_9PEZI</name>
<dbReference type="OrthoDB" id="197419at2759"/>
<dbReference type="GO" id="GO:0047389">
    <property type="term" value="F:glycerophosphocholine phosphodiesterase activity"/>
    <property type="evidence" value="ECO:0007669"/>
    <property type="project" value="TreeGrafter"/>
</dbReference>
<dbReference type="EMBL" id="KV875101">
    <property type="protein sequence ID" value="OIW26064.1"/>
    <property type="molecule type" value="Genomic_DNA"/>
</dbReference>
<keyword evidence="7" id="KW-1185">Reference proteome</keyword>
<reference evidence="6 7" key="1">
    <citation type="submission" date="2016-10" db="EMBL/GenBank/DDBJ databases">
        <title>Draft genome sequence of Coniochaeta ligniaria NRRL30616, a lignocellulolytic fungus for bioabatement of inhibitors in plant biomass hydrolysates.</title>
        <authorList>
            <consortium name="DOE Joint Genome Institute"/>
            <person name="Jimenez D.J."/>
            <person name="Hector R.E."/>
            <person name="Riley R."/>
            <person name="Sun H."/>
            <person name="Grigoriev I.V."/>
            <person name="Van Elsas J.D."/>
            <person name="Nichols N.N."/>
        </authorList>
    </citation>
    <scope>NUCLEOTIDE SEQUENCE [LARGE SCALE GENOMIC DNA]</scope>
    <source>
        <strain evidence="6 7">NRRL 30616</strain>
    </source>
</reference>
<dbReference type="PROSITE" id="PS51704">
    <property type="entry name" value="GP_PDE"/>
    <property type="match status" value="1"/>
</dbReference>
<accession>A0A1J7J8E9</accession>
<protein>
    <submittedName>
        <fullName evidence="6">GDPD-domain-containing protein</fullName>
    </submittedName>
</protein>
<evidence type="ECO:0000256" key="1">
    <source>
        <dbReference type="ARBA" id="ARBA00022737"/>
    </source>
</evidence>
<dbReference type="PANTHER" id="PTHR22958:SF1">
    <property type="entry name" value="GLYCEROPHOSPHOCHOLINE PHOSPHODIESTERASE GPCPD1"/>
    <property type="match status" value="1"/>
</dbReference>
<keyword evidence="1" id="KW-0677">Repeat</keyword>
<gene>
    <name evidence="6" type="ORF">CONLIGDRAFT_647782</name>
</gene>
<feature type="domain" description="GP-PDE" evidence="5">
    <location>
        <begin position="766"/>
        <end position="1101"/>
    </location>
</feature>
<dbReference type="PROSITE" id="PS51382">
    <property type="entry name" value="SPX"/>
    <property type="match status" value="1"/>
</dbReference>
<dbReference type="PROSITE" id="PS50007">
    <property type="entry name" value="PIPLC_X_DOMAIN"/>
    <property type="match status" value="1"/>
</dbReference>
<dbReference type="Proteomes" id="UP000182658">
    <property type="component" value="Unassembled WGS sequence"/>
</dbReference>
<dbReference type="InterPro" id="IPR057506">
    <property type="entry name" value="C2_GPCPD1"/>
</dbReference>
<organism evidence="6 7">
    <name type="scientific">Coniochaeta ligniaria NRRL 30616</name>
    <dbReference type="NCBI Taxonomy" id="1408157"/>
    <lineage>
        <taxon>Eukaryota</taxon>
        <taxon>Fungi</taxon>
        <taxon>Dikarya</taxon>
        <taxon>Ascomycota</taxon>
        <taxon>Pezizomycotina</taxon>
        <taxon>Sordariomycetes</taxon>
        <taxon>Sordariomycetidae</taxon>
        <taxon>Coniochaetales</taxon>
        <taxon>Coniochaetaceae</taxon>
        <taxon>Coniochaeta</taxon>
    </lineage>
</organism>
<sequence>MRFGHDFHKHMIPEYHRHYVDYNLLKRLAKSPGLQVYDELNSSLVSLDSFLAQRIQILDIAYSELCDLFGLDVGHIGRAKIPDPTNICPFELTLLLEAFHEFQQEWKKIHWFVRVNTDAVERILNKLCRLQRADNPSYIDIRLRWHPFRTHWDQETSGGLGMLSSMIADAKHGLDPMWRRPGKSLYLARAFDTHPWSKPFTDEVIQAAQSGDFNFVIEALASKSPMPKVSERELQNLTSDLLRFSVMLRPQQVKAFLHLLPSPEHFLIEHEVVKWAIVAMGRRKKADSGREAIPHRQHHAPIVVQPLRDILEACTQRLSEVLMAEDGCGRLPAHYAAMYDVPGEGFCEMFVPYETDSHGTAIPAARHEPDGSQHLDQAPGSQVLESTDIEGLTPLHMAVMANRPRTVADVERNILVEYECRGLSYYGAELPKIVGGLIPIALMNQTEDENDLFTHLLELTGLYSGWAAALPVAVQVGYTKATSLLFRDPILGDFYNPDTQDPDDIEYEPADGRGWTILFHACALGEYEIVKDLLESGGFSHRRTDGIGWTAKEYAVLNGHLAVADLFESSELGDMADGPARIPARKITYPKLRCAEGERIIIASLGTERLDTAVTEVALSYCSSAYTPETDEGLSYIMEVSAPGTTAQPRVVQLPILDDQINDPFVFPIPTAVEPQLVFKLIQLGGYDDDDDDHIVGSGTALLEGNKRQFGADRQSLIREQTIPIFDTKTMTVVGTVTFTFLVANHFPHLQTPRKVDLTRKAGEPPALIGHRGLGQNLKTHEYLQIGENTVESFVSAAKLGASFVEFDVQVTKDHEAVIFHDFSLSESGTDVPVHDLTLDQFMYASNIQSPHGNPLSVLGPVLSRDEPGRKRKRSRSVGGHFEAGAIQIRDRLKHTVDFRKKGFKPNTRGDFIQDSFATLKELLSQVPEHVAFDVEIKYPRLHEATTAGLAPVAIELNTFVDVALNAIHQHAGNRQIILSSFTPEICMLLSLKQKAYPVFFITNAGKVPMADMERRAASVKVGVRFAQRWNLAGVVFACEPILLCPRLVGYVKNRGLVCATYGTLNNVPENVKVRLSWGLKGAFMGTLLTSSSSDRFRLKPGWTSSLQIEWA</sequence>
<keyword evidence="3" id="KW-0040">ANK repeat</keyword>
<dbReference type="SUPFAM" id="SSF48403">
    <property type="entry name" value="Ankyrin repeat"/>
    <property type="match status" value="1"/>
</dbReference>
<dbReference type="Gene3D" id="1.25.40.20">
    <property type="entry name" value="Ankyrin repeat-containing domain"/>
    <property type="match status" value="1"/>
</dbReference>
<dbReference type="Pfam" id="PF03009">
    <property type="entry name" value="GDPD"/>
    <property type="match status" value="1"/>
</dbReference>
<evidence type="ECO:0000256" key="3">
    <source>
        <dbReference type="ARBA" id="ARBA00023043"/>
    </source>
</evidence>
<feature type="domain" description="SPX" evidence="4">
    <location>
        <begin position="1"/>
        <end position="141"/>
    </location>
</feature>
<dbReference type="InterPro" id="IPR030395">
    <property type="entry name" value="GP_PDE_dom"/>
</dbReference>
<dbReference type="PANTHER" id="PTHR22958">
    <property type="entry name" value="GLYCEROPHOSPHORYL DIESTER PHOSPHODIESTERASE"/>
    <property type="match status" value="1"/>
</dbReference>
<evidence type="ECO:0000313" key="6">
    <source>
        <dbReference type="EMBL" id="OIW26064.1"/>
    </source>
</evidence>
<evidence type="ECO:0000256" key="2">
    <source>
        <dbReference type="ARBA" id="ARBA00022801"/>
    </source>
</evidence>
<dbReference type="AlphaFoldDB" id="A0A1J7J8E9"/>
<dbReference type="InterPro" id="IPR036770">
    <property type="entry name" value="Ankyrin_rpt-contain_sf"/>
</dbReference>
<dbReference type="InterPro" id="IPR004331">
    <property type="entry name" value="SPX_dom"/>
</dbReference>
<dbReference type="STRING" id="1408157.A0A1J7J8E9"/>